<evidence type="ECO:0000259" key="12">
    <source>
        <dbReference type="SMART" id="SM00831"/>
    </source>
</evidence>
<dbReference type="GO" id="GO:1902600">
    <property type="term" value="P:proton transmembrane transport"/>
    <property type="evidence" value="ECO:0007669"/>
    <property type="project" value="TreeGrafter"/>
</dbReference>
<dbReference type="SFLD" id="SFLDF00027">
    <property type="entry name" value="p-type_atpase"/>
    <property type="match status" value="1"/>
</dbReference>
<dbReference type="InterPro" id="IPR044492">
    <property type="entry name" value="P_typ_ATPase_HD_dom"/>
</dbReference>
<feature type="transmembrane region" description="Helical" evidence="11">
    <location>
        <begin position="887"/>
        <end position="908"/>
    </location>
</feature>
<feature type="transmembrane region" description="Helical" evidence="11">
    <location>
        <begin position="97"/>
        <end position="116"/>
    </location>
</feature>
<dbReference type="InterPro" id="IPR059000">
    <property type="entry name" value="ATPase_P-type_domA"/>
</dbReference>
<dbReference type="GO" id="GO:0036376">
    <property type="term" value="P:sodium ion export across plasma membrane"/>
    <property type="evidence" value="ECO:0007669"/>
    <property type="project" value="TreeGrafter"/>
</dbReference>
<dbReference type="InterPro" id="IPR006068">
    <property type="entry name" value="ATPase_P-typ_cation-transptr_C"/>
</dbReference>
<dbReference type="SUPFAM" id="SSF81653">
    <property type="entry name" value="Calcium ATPase, transduction domain A"/>
    <property type="match status" value="1"/>
</dbReference>
<keyword evidence="8" id="KW-1278">Translocase</keyword>
<feature type="domain" description="Cation-transporting P-type ATPase N-terminal" evidence="12">
    <location>
        <begin position="20"/>
        <end position="93"/>
    </location>
</feature>
<dbReference type="Gene3D" id="3.40.50.1000">
    <property type="entry name" value="HAD superfamily/HAD-like"/>
    <property type="match status" value="1"/>
</dbReference>
<sequence>MPGDRPVHATGSQSTVSAESWHALSAEECLRRLGSTSSGLSQAEARQRLQRYGPNQVEEIRPPNLLRLALHQFTSPLIYILLVAGVVTALLGEWIDAVVIAAALLLNAAIGFTQEYQAERSLRSLMRSLAPRARVLRDGRERMCDSRDLVPGDVVLLESGMRVPADLRLFATVALQVNESLLTGESVPVVKRPEPVPAETPLAERRCMAYAGTIVSSGRGRGVVVATGRETELGKIAAASRQEVQPETPLQRQIGQFTRTLAFIVLVVIVVLALVGLARGQAPLAIFVFAVAAAVSIVPEGLPIVVTIVLAVSVQRMARRNAIVRYLPAVETLGSTTVIGTDKTGTLTENRMVVRAVWSAGDLVWMEMPGEADPAAPRSRNPILPKVEVPEIIEQLSPVELTLVAGVLPNEARLVRGEDNTWAGIGDPTEVALLVAGAAWGLLQEEVRSLLPVVAEVPFEPERRFSAAVCRSGGALYLFVKGAPERVLEMSTSWLTNEGPVSLDREQILAALSLMGRHGLRVLAMAYRRLDQEPDDIAELLQPGQLTFLGLQGMWDPPRAGVEDAVARCREAGIRVVMITGDHADTALAIAEELGIAPRASRVLTGVELSSMDDEQLRRVVRDVNVYARVEPVQKLRIVRALQAQGEVVAVTGDGVNDAPALRAANVGIAMGRSGTDVAREAADIVLADDNFVTIVAAVEEGRGAFDNLRKATFFLVSTSAAMLVALPAAMVLGWPLPLLPAQLLWLNVVTDSLQDITMAFEPKESDLMRRRPRPRNEGILSPVLWERMLLSGLVMAAGTLWLFDWTLESTGSLALARTVALTTVVIFQVFQAWNARSTSRSIFQISPFSNRYLFVANAASLAIHVMALYLPPTQFVLRVEPLPLELWLQILLVAVWLLVAVELHKLLRRRWPSGRSRTVPV</sequence>
<dbReference type="SUPFAM" id="SSF56784">
    <property type="entry name" value="HAD-like"/>
    <property type="match status" value="1"/>
</dbReference>
<keyword evidence="4 11" id="KW-0812">Transmembrane</keyword>
<evidence type="ECO:0000256" key="8">
    <source>
        <dbReference type="ARBA" id="ARBA00022967"/>
    </source>
</evidence>
<comment type="caution">
    <text evidence="13">The sequence shown here is derived from an EMBL/GenBank/DDBJ whole genome shotgun (WGS) entry which is preliminary data.</text>
</comment>
<keyword evidence="5" id="KW-0547">Nucleotide-binding</keyword>
<keyword evidence="14" id="KW-1185">Reference proteome</keyword>
<dbReference type="GO" id="GO:0005886">
    <property type="term" value="C:plasma membrane"/>
    <property type="evidence" value="ECO:0007669"/>
    <property type="project" value="TreeGrafter"/>
</dbReference>
<dbReference type="SUPFAM" id="SSF81665">
    <property type="entry name" value="Calcium ATPase, transmembrane domain M"/>
    <property type="match status" value="1"/>
</dbReference>
<dbReference type="InterPro" id="IPR050510">
    <property type="entry name" value="Cation_transp_ATPase_P-type"/>
</dbReference>
<dbReference type="SFLD" id="SFLDG00002">
    <property type="entry name" value="C1.7:_P-type_atpase_like"/>
    <property type="match status" value="1"/>
</dbReference>
<dbReference type="SUPFAM" id="SSF81660">
    <property type="entry name" value="Metal cation-transporting ATPase, ATP-binding domain N"/>
    <property type="match status" value="1"/>
</dbReference>
<name>A0AA42BB14_9BACT</name>
<keyword evidence="3" id="KW-0597">Phosphoprotein</keyword>
<keyword evidence="7" id="KW-0460">Magnesium</keyword>
<dbReference type="PANTHER" id="PTHR43294">
    <property type="entry name" value="SODIUM/POTASSIUM-TRANSPORTING ATPASE SUBUNIT ALPHA"/>
    <property type="match status" value="1"/>
</dbReference>
<evidence type="ECO:0000256" key="6">
    <source>
        <dbReference type="ARBA" id="ARBA00022840"/>
    </source>
</evidence>
<dbReference type="InterPro" id="IPR008250">
    <property type="entry name" value="ATPase_P-typ_transduc_dom_A_sf"/>
</dbReference>
<keyword evidence="6" id="KW-0067">ATP-binding</keyword>
<dbReference type="Gene3D" id="3.40.1110.10">
    <property type="entry name" value="Calcium-transporting ATPase, cytoplasmic domain N"/>
    <property type="match status" value="1"/>
</dbReference>
<dbReference type="GO" id="GO:0016887">
    <property type="term" value="F:ATP hydrolysis activity"/>
    <property type="evidence" value="ECO:0007669"/>
    <property type="project" value="InterPro"/>
</dbReference>
<protein>
    <submittedName>
        <fullName evidence="13">HAD-IC family P-type ATPase</fullName>
    </submittedName>
</protein>
<dbReference type="GO" id="GO:0012505">
    <property type="term" value="C:endomembrane system"/>
    <property type="evidence" value="ECO:0007669"/>
    <property type="project" value="UniProtKB-SubCell"/>
</dbReference>
<dbReference type="Pfam" id="PF00689">
    <property type="entry name" value="Cation_ATPase_C"/>
    <property type="match status" value="1"/>
</dbReference>
<dbReference type="NCBIfam" id="TIGR01494">
    <property type="entry name" value="ATPase_P-type"/>
    <property type="match status" value="3"/>
</dbReference>
<evidence type="ECO:0000256" key="1">
    <source>
        <dbReference type="ARBA" id="ARBA00004127"/>
    </source>
</evidence>
<dbReference type="GO" id="GO:0005391">
    <property type="term" value="F:P-type sodium:potassium-exchanging transporter activity"/>
    <property type="evidence" value="ECO:0007669"/>
    <property type="project" value="TreeGrafter"/>
</dbReference>
<dbReference type="Pfam" id="PF00122">
    <property type="entry name" value="E1-E2_ATPase"/>
    <property type="match status" value="1"/>
</dbReference>
<dbReference type="PRINTS" id="PR00119">
    <property type="entry name" value="CATATPASE"/>
</dbReference>
<dbReference type="AlphaFoldDB" id="A0AA42BB14"/>
<feature type="transmembrane region" description="Helical" evidence="11">
    <location>
        <begin position="284"/>
        <end position="312"/>
    </location>
</feature>
<accession>A0AA42BB14</accession>
<comment type="similarity">
    <text evidence="2">Belongs to the cation transport ATPase (P-type) (TC 3.A.3) family. Type IIA subfamily.</text>
</comment>
<reference evidence="13" key="1">
    <citation type="submission" date="2022-06" db="EMBL/GenBank/DDBJ databases">
        <title>CFH 74404 Thermomicrobiaceae sp.</title>
        <authorList>
            <person name="Ming H."/>
            <person name="Li W.-J."/>
            <person name="Zhao Z."/>
        </authorList>
    </citation>
    <scope>NUCLEOTIDE SEQUENCE</scope>
    <source>
        <strain evidence="13">CFH 74404</strain>
    </source>
</reference>
<dbReference type="Pfam" id="PF13246">
    <property type="entry name" value="Cation_ATPase"/>
    <property type="match status" value="1"/>
</dbReference>
<dbReference type="SFLD" id="SFLDS00003">
    <property type="entry name" value="Haloacid_Dehalogenase"/>
    <property type="match status" value="1"/>
</dbReference>
<dbReference type="GO" id="GO:0006883">
    <property type="term" value="P:intracellular sodium ion homeostasis"/>
    <property type="evidence" value="ECO:0007669"/>
    <property type="project" value="TreeGrafter"/>
</dbReference>
<dbReference type="InterPro" id="IPR001757">
    <property type="entry name" value="P_typ_ATPase"/>
</dbReference>
<dbReference type="InterPro" id="IPR036412">
    <property type="entry name" value="HAD-like_sf"/>
</dbReference>
<dbReference type="FunFam" id="2.70.150.10:FF:000160">
    <property type="entry name" value="Sarcoplasmic/endoplasmic reticulum calcium ATPase 1"/>
    <property type="match status" value="1"/>
</dbReference>
<dbReference type="PRINTS" id="PR00120">
    <property type="entry name" value="HATPASE"/>
</dbReference>
<dbReference type="InterPro" id="IPR023299">
    <property type="entry name" value="ATPase_P-typ_cyto_dom_N"/>
</dbReference>
<dbReference type="FunFam" id="3.40.50.1000:FF:000028">
    <property type="entry name" value="Calcium-transporting P-type ATPase, putative"/>
    <property type="match status" value="1"/>
</dbReference>
<proteinExistence type="inferred from homology"/>
<dbReference type="Pfam" id="PF00690">
    <property type="entry name" value="Cation_ATPase_N"/>
    <property type="match status" value="1"/>
</dbReference>
<evidence type="ECO:0000256" key="5">
    <source>
        <dbReference type="ARBA" id="ARBA00022741"/>
    </source>
</evidence>
<dbReference type="GO" id="GO:0030007">
    <property type="term" value="P:intracellular potassium ion homeostasis"/>
    <property type="evidence" value="ECO:0007669"/>
    <property type="project" value="TreeGrafter"/>
</dbReference>
<evidence type="ECO:0000256" key="3">
    <source>
        <dbReference type="ARBA" id="ARBA00022553"/>
    </source>
</evidence>
<dbReference type="InterPro" id="IPR023214">
    <property type="entry name" value="HAD_sf"/>
</dbReference>
<evidence type="ECO:0000256" key="10">
    <source>
        <dbReference type="ARBA" id="ARBA00023136"/>
    </source>
</evidence>
<feature type="transmembrane region" description="Helical" evidence="11">
    <location>
        <begin position="68"/>
        <end position="91"/>
    </location>
</feature>
<feature type="transmembrane region" description="Helical" evidence="11">
    <location>
        <begin position="852"/>
        <end position="871"/>
    </location>
</feature>
<evidence type="ECO:0000256" key="9">
    <source>
        <dbReference type="ARBA" id="ARBA00022989"/>
    </source>
</evidence>
<feature type="transmembrane region" description="Helical" evidence="11">
    <location>
        <begin position="260"/>
        <end position="278"/>
    </location>
</feature>
<dbReference type="GO" id="GO:1990573">
    <property type="term" value="P:potassium ion import across plasma membrane"/>
    <property type="evidence" value="ECO:0007669"/>
    <property type="project" value="TreeGrafter"/>
</dbReference>
<organism evidence="13 14">
    <name type="scientific">Thermalbibacter longus</name>
    <dbReference type="NCBI Taxonomy" id="2951981"/>
    <lineage>
        <taxon>Bacteria</taxon>
        <taxon>Pseudomonadati</taxon>
        <taxon>Thermomicrobiota</taxon>
        <taxon>Thermomicrobia</taxon>
        <taxon>Thermomicrobiales</taxon>
        <taxon>Thermomicrobiaceae</taxon>
        <taxon>Thermalbibacter</taxon>
    </lineage>
</organism>
<dbReference type="SMART" id="SM00831">
    <property type="entry name" value="Cation_ATPase_N"/>
    <property type="match status" value="1"/>
</dbReference>
<dbReference type="InterPro" id="IPR018303">
    <property type="entry name" value="ATPase_P-typ_P_site"/>
</dbReference>
<dbReference type="Gene3D" id="2.70.150.10">
    <property type="entry name" value="Calcium-transporting ATPase, cytoplasmic transduction domain A"/>
    <property type="match status" value="1"/>
</dbReference>
<keyword evidence="10 11" id="KW-0472">Membrane</keyword>
<dbReference type="InterPro" id="IPR004014">
    <property type="entry name" value="ATPase_P-typ_cation-transptr_N"/>
</dbReference>
<evidence type="ECO:0000313" key="13">
    <source>
        <dbReference type="EMBL" id="MCM8749309.1"/>
    </source>
</evidence>
<dbReference type="PROSITE" id="PS00154">
    <property type="entry name" value="ATPASE_E1_E2"/>
    <property type="match status" value="1"/>
</dbReference>
<feature type="transmembrane region" description="Helical" evidence="11">
    <location>
        <begin position="810"/>
        <end position="831"/>
    </location>
</feature>
<dbReference type="InterPro" id="IPR023298">
    <property type="entry name" value="ATPase_P-typ_TM_dom_sf"/>
</dbReference>
<dbReference type="Gene3D" id="1.20.1110.10">
    <property type="entry name" value="Calcium-transporting ATPase, transmembrane domain"/>
    <property type="match status" value="1"/>
</dbReference>
<keyword evidence="9 11" id="KW-1133">Transmembrane helix</keyword>
<comment type="subcellular location">
    <subcellularLocation>
        <location evidence="1">Endomembrane system</location>
        <topology evidence="1">Multi-pass membrane protein</topology>
    </subcellularLocation>
</comment>
<evidence type="ECO:0000256" key="2">
    <source>
        <dbReference type="ARBA" id="ARBA00005675"/>
    </source>
</evidence>
<evidence type="ECO:0000256" key="4">
    <source>
        <dbReference type="ARBA" id="ARBA00022692"/>
    </source>
</evidence>
<evidence type="ECO:0000313" key="14">
    <source>
        <dbReference type="Proteomes" id="UP001165306"/>
    </source>
</evidence>
<dbReference type="Proteomes" id="UP001165306">
    <property type="component" value="Unassembled WGS sequence"/>
</dbReference>
<evidence type="ECO:0000256" key="7">
    <source>
        <dbReference type="ARBA" id="ARBA00022842"/>
    </source>
</evidence>
<evidence type="ECO:0000256" key="11">
    <source>
        <dbReference type="SAM" id="Phobius"/>
    </source>
</evidence>
<feature type="transmembrane region" description="Helical" evidence="11">
    <location>
        <begin position="713"/>
        <end position="737"/>
    </location>
</feature>
<dbReference type="PANTHER" id="PTHR43294:SF20">
    <property type="entry name" value="P-TYPE ATPASE"/>
    <property type="match status" value="1"/>
</dbReference>
<dbReference type="GO" id="GO:0005524">
    <property type="term" value="F:ATP binding"/>
    <property type="evidence" value="ECO:0007669"/>
    <property type="project" value="UniProtKB-KW"/>
</dbReference>
<dbReference type="EMBL" id="JAMSLR010000005">
    <property type="protein sequence ID" value="MCM8749309.1"/>
    <property type="molecule type" value="Genomic_DNA"/>
</dbReference>
<gene>
    <name evidence="13" type="ORF">NET02_09135</name>
</gene>